<dbReference type="CDD" id="cd01025">
    <property type="entry name" value="TOPRIM_recR"/>
    <property type="match status" value="1"/>
</dbReference>
<dbReference type="InterPro" id="IPR015967">
    <property type="entry name" value="Rcmb_RecR_Znf"/>
</dbReference>
<dbReference type="RefSeq" id="WP_349054187.1">
    <property type="nucleotide sequence ID" value="NZ_JBBNPS010000016.1"/>
</dbReference>
<evidence type="ECO:0000256" key="6">
    <source>
        <dbReference type="ARBA" id="ARBA00023204"/>
    </source>
</evidence>
<dbReference type="HAMAP" id="MF_00017">
    <property type="entry name" value="RecR"/>
    <property type="match status" value="1"/>
</dbReference>
<keyword evidence="3 7" id="KW-0863">Zinc-finger</keyword>
<protein>
    <recommendedName>
        <fullName evidence="7">Recombination protein RecR</fullName>
    </recommendedName>
</protein>
<dbReference type="Gene3D" id="1.10.8.420">
    <property type="entry name" value="RecR Domain 1"/>
    <property type="match status" value="1"/>
</dbReference>
<reference evidence="9 10" key="1">
    <citation type="submission" date="2024-04" db="EMBL/GenBank/DDBJ databases">
        <title>Human intestinal bacterial collection.</title>
        <authorList>
            <person name="Pauvert C."/>
            <person name="Hitch T.C.A."/>
            <person name="Clavel T."/>
        </authorList>
    </citation>
    <scope>NUCLEOTIDE SEQUENCE [LARGE SCALE GENOMIC DNA]</scope>
    <source>
        <strain evidence="9 10">CLA-SR-H026</strain>
    </source>
</reference>
<keyword evidence="6 7" id="KW-0234">DNA repair</keyword>
<dbReference type="Gene3D" id="6.10.250.240">
    <property type="match status" value="1"/>
</dbReference>
<evidence type="ECO:0000259" key="8">
    <source>
        <dbReference type="PROSITE" id="PS50880"/>
    </source>
</evidence>
<gene>
    <name evidence="7 9" type="primary">recR</name>
    <name evidence="9" type="ORF">AAA081_06305</name>
</gene>
<feature type="domain" description="Toprim" evidence="8">
    <location>
        <begin position="78"/>
        <end position="173"/>
    </location>
</feature>
<dbReference type="InterPro" id="IPR006171">
    <property type="entry name" value="TOPRIM_dom"/>
</dbReference>
<comment type="caution">
    <text evidence="9">The sequence shown here is derived from an EMBL/GenBank/DDBJ whole genome shotgun (WGS) entry which is preliminary data.</text>
</comment>
<dbReference type="Pfam" id="PF21176">
    <property type="entry name" value="RecR_HhH"/>
    <property type="match status" value="1"/>
</dbReference>
<dbReference type="Pfam" id="PF13662">
    <property type="entry name" value="Toprim_4"/>
    <property type="match status" value="1"/>
</dbReference>
<keyword evidence="10" id="KW-1185">Reference proteome</keyword>
<dbReference type="PANTHER" id="PTHR30446:SF0">
    <property type="entry name" value="RECOMBINATION PROTEIN RECR"/>
    <property type="match status" value="1"/>
</dbReference>
<dbReference type="PROSITE" id="PS50880">
    <property type="entry name" value="TOPRIM"/>
    <property type="match status" value="1"/>
</dbReference>
<comment type="similarity">
    <text evidence="7">Belongs to the RecR family.</text>
</comment>
<evidence type="ECO:0000256" key="1">
    <source>
        <dbReference type="ARBA" id="ARBA00022723"/>
    </source>
</evidence>
<evidence type="ECO:0000313" key="10">
    <source>
        <dbReference type="Proteomes" id="UP001481872"/>
    </source>
</evidence>
<keyword evidence="2 7" id="KW-0227">DNA damage</keyword>
<accession>A0ABV1J6S1</accession>
<keyword evidence="1 7" id="KW-0479">Metal-binding</keyword>
<dbReference type="EMBL" id="JBBNPS010000016">
    <property type="protein sequence ID" value="MEQ3353901.1"/>
    <property type="molecule type" value="Genomic_DNA"/>
</dbReference>
<dbReference type="SMART" id="SM00493">
    <property type="entry name" value="TOPRIM"/>
    <property type="match status" value="1"/>
</dbReference>
<dbReference type="Pfam" id="PF02132">
    <property type="entry name" value="RecR_ZnF"/>
    <property type="match status" value="1"/>
</dbReference>
<dbReference type="Gene3D" id="3.30.60.80">
    <property type="match status" value="1"/>
</dbReference>
<keyword evidence="5 7" id="KW-0233">DNA recombination</keyword>
<evidence type="ECO:0000313" key="9">
    <source>
        <dbReference type="EMBL" id="MEQ3353901.1"/>
    </source>
</evidence>
<comment type="function">
    <text evidence="7">May play a role in DNA repair. It seems to be involved in an RecBC-independent recombinational process of DNA repair. It may act with RecF and RecO.</text>
</comment>
<evidence type="ECO:0000256" key="2">
    <source>
        <dbReference type="ARBA" id="ARBA00022763"/>
    </source>
</evidence>
<name>A0ABV1J6S1_9FIRM</name>
<dbReference type="Pfam" id="PF21175">
    <property type="entry name" value="RecR_C"/>
    <property type="match status" value="1"/>
</dbReference>
<evidence type="ECO:0000256" key="7">
    <source>
        <dbReference type="HAMAP-Rule" id="MF_00017"/>
    </source>
</evidence>
<dbReference type="InterPro" id="IPR034137">
    <property type="entry name" value="TOPRIM_RecR"/>
</dbReference>
<organism evidence="9 10">
    <name type="scientific">Aedoeadaptatus acetigenes</name>
    <dbReference type="NCBI Taxonomy" id="2981723"/>
    <lineage>
        <taxon>Bacteria</taxon>
        <taxon>Bacillati</taxon>
        <taxon>Bacillota</taxon>
        <taxon>Tissierellia</taxon>
        <taxon>Tissierellales</taxon>
        <taxon>Peptoniphilaceae</taxon>
        <taxon>Aedoeadaptatus</taxon>
    </lineage>
</organism>
<sequence>MDKPLEELIYRLSRLPGIGTKTARRLSYFLLDSPPEEAEQLAMAIQEAREKIRECSICHDYTDSDPCSICKSEHRDRTVICVVERPQDVQVMEATGKYNGLYHVLHGVIVPERGIVPQKLRIKELMERLKHEPIKELILATNPTKDGDMTARYITRTLADVDIHITRIAHGIPVGGDLEYYDELTVATALAHRTDYREK</sequence>
<keyword evidence="4 7" id="KW-0862">Zinc</keyword>
<dbReference type="NCBIfam" id="TIGR00615">
    <property type="entry name" value="recR"/>
    <property type="match status" value="1"/>
</dbReference>
<dbReference type="PANTHER" id="PTHR30446">
    <property type="entry name" value="RECOMBINATION PROTEIN RECR"/>
    <property type="match status" value="1"/>
</dbReference>
<proteinExistence type="inferred from homology"/>
<dbReference type="SUPFAM" id="SSF111304">
    <property type="entry name" value="Recombination protein RecR"/>
    <property type="match status" value="1"/>
</dbReference>
<evidence type="ECO:0000256" key="5">
    <source>
        <dbReference type="ARBA" id="ARBA00023172"/>
    </source>
</evidence>
<dbReference type="Proteomes" id="UP001481872">
    <property type="component" value="Unassembled WGS sequence"/>
</dbReference>
<dbReference type="Gene3D" id="3.40.1360.10">
    <property type="match status" value="1"/>
</dbReference>
<dbReference type="PROSITE" id="PS01300">
    <property type="entry name" value="RECR"/>
    <property type="match status" value="1"/>
</dbReference>
<evidence type="ECO:0000256" key="4">
    <source>
        <dbReference type="ARBA" id="ARBA00022833"/>
    </source>
</evidence>
<evidence type="ECO:0000256" key="3">
    <source>
        <dbReference type="ARBA" id="ARBA00022771"/>
    </source>
</evidence>
<feature type="zinc finger region" description="C4-type" evidence="7">
    <location>
        <begin position="55"/>
        <end position="70"/>
    </location>
</feature>
<dbReference type="InterPro" id="IPR000093">
    <property type="entry name" value="DNA_Rcmb_RecR"/>
</dbReference>
<dbReference type="InterPro" id="IPR023627">
    <property type="entry name" value="Rcmb_RecR"/>
</dbReference>